<organism evidence="1 2">
    <name type="scientific">Rhododendron williamsianum</name>
    <dbReference type="NCBI Taxonomy" id="262921"/>
    <lineage>
        <taxon>Eukaryota</taxon>
        <taxon>Viridiplantae</taxon>
        <taxon>Streptophyta</taxon>
        <taxon>Embryophyta</taxon>
        <taxon>Tracheophyta</taxon>
        <taxon>Spermatophyta</taxon>
        <taxon>Magnoliopsida</taxon>
        <taxon>eudicotyledons</taxon>
        <taxon>Gunneridae</taxon>
        <taxon>Pentapetalae</taxon>
        <taxon>asterids</taxon>
        <taxon>Ericales</taxon>
        <taxon>Ericaceae</taxon>
        <taxon>Ericoideae</taxon>
        <taxon>Rhodoreae</taxon>
        <taxon>Rhododendron</taxon>
    </lineage>
</organism>
<proteinExistence type="predicted"/>
<protein>
    <submittedName>
        <fullName evidence="1">Uncharacterized protein</fullName>
    </submittedName>
</protein>
<accession>A0A6A4M924</accession>
<sequence>MVVVTQTATLSSLHAKTSPPPPLLYLRHLYKIPTKPTTGKRRSVKNPNGAVLSVRAYMEDSNTLSGFANKVIGSLPVVGLIARILSDEGGLGSDTIDFAEFRRRVGNKCSVNDSRAFMEFKDRRGRVLTKSPGNSSELCKFSPSPGAIRGILNARLILRLCTLYTCGNKISKPKLRQLRLLRGNEEGITKSKSKAVPSEAFERNAPQKTASAFDLSNSNGLPAVGAGLLKSEEILEGVARLRLSNDIEFEEETFISMMNEAKEKRAKLNIQTPVVPMEARAEKALEAIYVCCFGRDPMEEEDESLLCIMLNAVFPSVGQPEINRIVKDKVTKVAEGGEDERAPEPKPLSEEAVQLQMKELQFLKQNSST</sequence>
<name>A0A6A4M924_9ERIC</name>
<dbReference type="OrthoDB" id="2013100at2759"/>
<evidence type="ECO:0000313" key="1">
    <source>
        <dbReference type="EMBL" id="KAE9466500.1"/>
    </source>
</evidence>
<keyword evidence="2" id="KW-1185">Reference proteome</keyword>
<feature type="non-terminal residue" evidence="1">
    <location>
        <position position="1"/>
    </location>
</feature>
<comment type="caution">
    <text evidence="1">The sequence shown here is derived from an EMBL/GenBank/DDBJ whole genome shotgun (WGS) entry which is preliminary data.</text>
</comment>
<reference evidence="1 2" key="1">
    <citation type="journal article" date="2019" name="Genome Biol. Evol.">
        <title>The Rhododendron genome and chromosomal organization provide insight into shared whole-genome duplications across the heath family (Ericaceae).</title>
        <authorList>
            <person name="Soza V.L."/>
            <person name="Lindsley D."/>
            <person name="Waalkes A."/>
            <person name="Ramage E."/>
            <person name="Patwardhan R.P."/>
            <person name="Burton J.N."/>
            <person name="Adey A."/>
            <person name="Kumar A."/>
            <person name="Qiu R."/>
            <person name="Shendure J."/>
            <person name="Hall B."/>
        </authorList>
    </citation>
    <scope>NUCLEOTIDE SEQUENCE [LARGE SCALE GENOMIC DNA]</scope>
    <source>
        <strain evidence="1">RSF 1966-606</strain>
    </source>
</reference>
<dbReference type="EMBL" id="QEFC01000087">
    <property type="protein sequence ID" value="KAE9466500.1"/>
    <property type="molecule type" value="Genomic_DNA"/>
</dbReference>
<evidence type="ECO:0000313" key="2">
    <source>
        <dbReference type="Proteomes" id="UP000428333"/>
    </source>
</evidence>
<dbReference type="PANTHER" id="PTHR36770:SF1">
    <property type="entry name" value="PHOTOSYSTEM I ASSEMBLY FACTOR PSA3, CHLOROPLASTIC"/>
    <property type="match status" value="1"/>
</dbReference>
<dbReference type="AlphaFoldDB" id="A0A6A4M924"/>
<dbReference type="Proteomes" id="UP000428333">
    <property type="component" value="Linkage Group LG01"/>
</dbReference>
<dbReference type="GO" id="GO:0048564">
    <property type="term" value="P:photosystem I assembly"/>
    <property type="evidence" value="ECO:0007669"/>
    <property type="project" value="InterPro"/>
</dbReference>
<dbReference type="PANTHER" id="PTHR36770">
    <property type="entry name" value="PHOTOSYSTEM I ASSEMBLY FACTOR PSA3, CHLOROPLASTIC"/>
    <property type="match status" value="1"/>
</dbReference>
<gene>
    <name evidence="1" type="ORF">C3L33_01593</name>
</gene>
<dbReference type="InterPro" id="IPR037736">
    <property type="entry name" value="PSA3"/>
</dbReference>